<keyword evidence="4" id="KW-0808">Transferase</keyword>
<dbReference type="Pfam" id="PF07730">
    <property type="entry name" value="HisKA_3"/>
    <property type="match status" value="1"/>
</dbReference>
<dbReference type="InterPro" id="IPR055558">
    <property type="entry name" value="DUF7134"/>
</dbReference>
<keyword evidence="6" id="KW-0418">Kinase</keyword>
<evidence type="ECO:0000256" key="7">
    <source>
        <dbReference type="ARBA" id="ARBA00022840"/>
    </source>
</evidence>
<evidence type="ECO:0000256" key="9">
    <source>
        <dbReference type="SAM" id="Phobius"/>
    </source>
</evidence>
<evidence type="ECO:0000256" key="2">
    <source>
        <dbReference type="ARBA" id="ARBA00012438"/>
    </source>
</evidence>
<keyword evidence="7" id="KW-0067">ATP-binding</keyword>
<dbReference type="Proteomes" id="UP001519654">
    <property type="component" value="Unassembled WGS sequence"/>
</dbReference>
<comment type="catalytic activity">
    <reaction evidence="1">
        <text>ATP + protein L-histidine = ADP + protein N-phospho-L-histidine.</text>
        <dbReference type="EC" id="2.7.13.3"/>
    </reaction>
</comment>
<evidence type="ECO:0000256" key="3">
    <source>
        <dbReference type="ARBA" id="ARBA00022553"/>
    </source>
</evidence>
<sequence length="382" mass="40713">MIRDELRRLWAEPPAPDPPRRVPRDWVLLAAVLAGIGLELAVRDDVGRWPAAVLVTAGLGLTTLWRRTRPLAMVSLAYGLGIVLTLTGGSETGLRTGMVILILVYAMTRWGSGRDIVLGSAVVLSAFALSAVVDDVPAGDIAGSLVFLALPGVIGACVRLWSTARGRELDRMRADERAALARELHDTVAHHVTAMVVQAQAGRVLVDHDPVTARRSLEEVEEEGARTLEAMRGMVKVLRDDQGVAELGALGGRLPIDLRLEGPLDQLPATVDGAVYRIVQESVTNASRHAAGATVIRVRVAAAAGLVHVTVGNDGTRTRPGRAGYGLTGLRERTALLGGSFEAGPAPDGGWLVEARLPLRTPLNKRLRTPLKKLRTPLKKSG</sequence>
<dbReference type="EC" id="2.7.13.3" evidence="2"/>
<keyword evidence="8" id="KW-0902">Two-component regulatory system</keyword>
<keyword evidence="9" id="KW-0812">Transmembrane</keyword>
<evidence type="ECO:0000256" key="1">
    <source>
        <dbReference type="ARBA" id="ARBA00000085"/>
    </source>
</evidence>
<comment type="caution">
    <text evidence="13">The sequence shown here is derived from an EMBL/GenBank/DDBJ whole genome shotgun (WGS) entry which is preliminary data.</text>
</comment>
<dbReference type="Gene3D" id="1.20.5.1930">
    <property type="match status" value="1"/>
</dbReference>
<feature type="domain" description="Histidine kinase/HSP90-like ATPase" evidence="10">
    <location>
        <begin position="274"/>
        <end position="360"/>
    </location>
</feature>
<dbReference type="Pfam" id="PF23539">
    <property type="entry name" value="DUF7134"/>
    <property type="match status" value="1"/>
</dbReference>
<proteinExistence type="predicted"/>
<feature type="transmembrane region" description="Helical" evidence="9">
    <location>
        <begin position="145"/>
        <end position="162"/>
    </location>
</feature>
<feature type="transmembrane region" description="Helical" evidence="9">
    <location>
        <begin position="116"/>
        <end position="133"/>
    </location>
</feature>
<feature type="transmembrane region" description="Helical" evidence="9">
    <location>
        <begin position="77"/>
        <end position="104"/>
    </location>
</feature>
<keyword evidence="3" id="KW-0597">Phosphoprotein</keyword>
<keyword evidence="9" id="KW-1133">Transmembrane helix</keyword>
<feature type="domain" description="Signal transduction histidine kinase subgroup 3 dimerisation and phosphoacceptor" evidence="11">
    <location>
        <begin position="176"/>
        <end position="241"/>
    </location>
</feature>
<dbReference type="InterPro" id="IPR036890">
    <property type="entry name" value="HATPase_C_sf"/>
</dbReference>
<evidence type="ECO:0000256" key="6">
    <source>
        <dbReference type="ARBA" id="ARBA00022777"/>
    </source>
</evidence>
<evidence type="ECO:0000256" key="8">
    <source>
        <dbReference type="ARBA" id="ARBA00023012"/>
    </source>
</evidence>
<reference evidence="13 14" key="1">
    <citation type="submission" date="2021-06" db="EMBL/GenBank/DDBJ databases">
        <title>Actinoplanes lichenicola sp. nov., and Actinoplanes ovalisporus sp. nov., isolated from lichen in Thailand.</title>
        <authorList>
            <person name="Saeng-In P."/>
            <person name="Kanchanasin P."/>
            <person name="Yuki M."/>
            <person name="Kudo T."/>
            <person name="Ohkuma M."/>
            <person name="Phongsopitanun W."/>
            <person name="Tanasupawat S."/>
        </authorList>
    </citation>
    <scope>NUCLEOTIDE SEQUENCE [LARGE SCALE GENOMIC DNA]</scope>
    <source>
        <strain evidence="13 14">NBRC 110975</strain>
    </source>
</reference>
<evidence type="ECO:0000256" key="5">
    <source>
        <dbReference type="ARBA" id="ARBA00022741"/>
    </source>
</evidence>
<name>A0ABS5YIC0_9ACTN</name>
<dbReference type="EMBL" id="JAHKKG010000001">
    <property type="protein sequence ID" value="MBU2662464.1"/>
    <property type="molecule type" value="Genomic_DNA"/>
</dbReference>
<evidence type="ECO:0000259" key="10">
    <source>
        <dbReference type="Pfam" id="PF02518"/>
    </source>
</evidence>
<evidence type="ECO:0000259" key="11">
    <source>
        <dbReference type="Pfam" id="PF07730"/>
    </source>
</evidence>
<dbReference type="CDD" id="cd16917">
    <property type="entry name" value="HATPase_UhpB-NarQ-NarX-like"/>
    <property type="match status" value="1"/>
</dbReference>
<gene>
    <name evidence="13" type="ORF">KOI35_02970</name>
</gene>
<dbReference type="InterPro" id="IPR003594">
    <property type="entry name" value="HATPase_dom"/>
</dbReference>
<protein>
    <recommendedName>
        <fullName evidence="2">histidine kinase</fullName>
        <ecNumber evidence="2">2.7.13.3</ecNumber>
    </recommendedName>
</protein>
<evidence type="ECO:0000259" key="12">
    <source>
        <dbReference type="Pfam" id="PF23539"/>
    </source>
</evidence>
<evidence type="ECO:0000256" key="4">
    <source>
        <dbReference type="ARBA" id="ARBA00022679"/>
    </source>
</evidence>
<dbReference type="InterPro" id="IPR050482">
    <property type="entry name" value="Sensor_HK_TwoCompSys"/>
</dbReference>
<dbReference type="PANTHER" id="PTHR24421:SF10">
    <property type="entry name" value="NITRATE_NITRITE SENSOR PROTEIN NARQ"/>
    <property type="match status" value="1"/>
</dbReference>
<keyword evidence="9" id="KW-0472">Membrane</keyword>
<organism evidence="13 14">
    <name type="scientific">Paractinoplanes bogorensis</name>
    <dbReference type="NCBI Taxonomy" id="1610840"/>
    <lineage>
        <taxon>Bacteria</taxon>
        <taxon>Bacillati</taxon>
        <taxon>Actinomycetota</taxon>
        <taxon>Actinomycetes</taxon>
        <taxon>Micromonosporales</taxon>
        <taxon>Micromonosporaceae</taxon>
        <taxon>Paractinoplanes</taxon>
    </lineage>
</organism>
<keyword evidence="14" id="KW-1185">Reference proteome</keyword>
<accession>A0ABS5YIC0</accession>
<dbReference type="Gene3D" id="3.30.565.10">
    <property type="entry name" value="Histidine kinase-like ATPase, C-terminal domain"/>
    <property type="match status" value="1"/>
</dbReference>
<dbReference type="InterPro" id="IPR011712">
    <property type="entry name" value="Sig_transdc_His_kin_sub3_dim/P"/>
</dbReference>
<keyword evidence="5" id="KW-0547">Nucleotide-binding</keyword>
<feature type="domain" description="DUF7134" evidence="12">
    <location>
        <begin position="28"/>
        <end position="150"/>
    </location>
</feature>
<dbReference type="SUPFAM" id="SSF55874">
    <property type="entry name" value="ATPase domain of HSP90 chaperone/DNA topoisomerase II/histidine kinase"/>
    <property type="match status" value="1"/>
</dbReference>
<dbReference type="Pfam" id="PF02518">
    <property type="entry name" value="HATPase_c"/>
    <property type="match status" value="1"/>
</dbReference>
<dbReference type="RefSeq" id="WP_215784410.1">
    <property type="nucleotide sequence ID" value="NZ_JAHKKG010000001.1"/>
</dbReference>
<dbReference type="PANTHER" id="PTHR24421">
    <property type="entry name" value="NITRATE/NITRITE SENSOR PROTEIN NARX-RELATED"/>
    <property type="match status" value="1"/>
</dbReference>
<evidence type="ECO:0000313" key="13">
    <source>
        <dbReference type="EMBL" id="MBU2662464.1"/>
    </source>
</evidence>
<evidence type="ECO:0000313" key="14">
    <source>
        <dbReference type="Proteomes" id="UP001519654"/>
    </source>
</evidence>